<feature type="chain" id="PRO_5015183163" evidence="2">
    <location>
        <begin position="26"/>
        <end position="259"/>
    </location>
</feature>
<evidence type="ECO:0000313" key="3">
    <source>
        <dbReference type="EMBL" id="PSC70127.1"/>
    </source>
</evidence>
<evidence type="ECO:0000313" key="4">
    <source>
        <dbReference type="Proteomes" id="UP000239649"/>
    </source>
</evidence>
<sequence length="259" mass="27250">MCRISGQKALMAAMLALSALSSVQGARPTPAGTADDDAHRQLSLPTTAAHHRRRLAQQADASRQQQPHQEQQPHQQQQEEQQQQAAPPIEHQARAVALQCRFALEQHLVSLASSGLPLAQQAQQQAALDALSEEVEALATAVIAATQADVAGLHGELAQGGGLPKGADHADMAALLADGSFRDRLKDAHDDALLAVAAALEPHTQALAADVHAALAPLVLPPAALDPLPQYADSFLPAFTQAFAAGVVEATLLQQLWRD</sequence>
<organism evidence="3 4">
    <name type="scientific">Micractinium conductrix</name>
    <dbReference type="NCBI Taxonomy" id="554055"/>
    <lineage>
        <taxon>Eukaryota</taxon>
        <taxon>Viridiplantae</taxon>
        <taxon>Chlorophyta</taxon>
        <taxon>core chlorophytes</taxon>
        <taxon>Trebouxiophyceae</taxon>
        <taxon>Chlorellales</taxon>
        <taxon>Chlorellaceae</taxon>
        <taxon>Chlorella clade</taxon>
        <taxon>Micractinium</taxon>
    </lineage>
</organism>
<keyword evidence="2" id="KW-0732">Signal</keyword>
<feature type="region of interest" description="Disordered" evidence="1">
    <location>
        <begin position="49"/>
        <end position="89"/>
    </location>
</feature>
<name>A0A2P6V7Q9_9CHLO</name>
<gene>
    <name evidence="3" type="ORF">C2E20_6497</name>
</gene>
<feature type="signal peptide" evidence="2">
    <location>
        <begin position="1"/>
        <end position="25"/>
    </location>
</feature>
<feature type="compositionally biased region" description="Low complexity" evidence="1">
    <location>
        <begin position="56"/>
        <end position="89"/>
    </location>
</feature>
<proteinExistence type="predicted"/>
<dbReference type="EMBL" id="LHPF02000022">
    <property type="protein sequence ID" value="PSC70127.1"/>
    <property type="molecule type" value="Genomic_DNA"/>
</dbReference>
<accession>A0A2P6V7Q9</accession>
<evidence type="ECO:0000256" key="1">
    <source>
        <dbReference type="SAM" id="MobiDB-lite"/>
    </source>
</evidence>
<protein>
    <submittedName>
        <fullName evidence="3">Uncharacterized protein</fullName>
    </submittedName>
</protein>
<reference evidence="3 4" key="1">
    <citation type="journal article" date="2018" name="Plant J.">
        <title>Genome sequences of Chlorella sorokiniana UTEX 1602 and Micractinium conductrix SAG 241.80: implications to maltose excretion by a green alga.</title>
        <authorList>
            <person name="Arriola M.B."/>
            <person name="Velmurugan N."/>
            <person name="Zhang Y."/>
            <person name="Plunkett M.H."/>
            <person name="Hondzo H."/>
            <person name="Barney B.M."/>
        </authorList>
    </citation>
    <scope>NUCLEOTIDE SEQUENCE [LARGE SCALE GENOMIC DNA]</scope>
    <source>
        <strain evidence="3 4">SAG 241.80</strain>
    </source>
</reference>
<dbReference type="AlphaFoldDB" id="A0A2P6V7Q9"/>
<keyword evidence="4" id="KW-1185">Reference proteome</keyword>
<dbReference type="Proteomes" id="UP000239649">
    <property type="component" value="Unassembled WGS sequence"/>
</dbReference>
<evidence type="ECO:0000256" key="2">
    <source>
        <dbReference type="SAM" id="SignalP"/>
    </source>
</evidence>
<comment type="caution">
    <text evidence="3">The sequence shown here is derived from an EMBL/GenBank/DDBJ whole genome shotgun (WGS) entry which is preliminary data.</text>
</comment>